<dbReference type="AlphaFoldDB" id="A0A061FU85"/>
<organism evidence="2 3">
    <name type="scientific">Theobroma cacao</name>
    <name type="common">Cacao</name>
    <name type="synonym">Cocoa</name>
    <dbReference type="NCBI Taxonomy" id="3641"/>
    <lineage>
        <taxon>Eukaryota</taxon>
        <taxon>Viridiplantae</taxon>
        <taxon>Streptophyta</taxon>
        <taxon>Embryophyta</taxon>
        <taxon>Tracheophyta</taxon>
        <taxon>Spermatophyta</taxon>
        <taxon>Magnoliopsida</taxon>
        <taxon>eudicotyledons</taxon>
        <taxon>Gunneridae</taxon>
        <taxon>Pentapetalae</taxon>
        <taxon>rosids</taxon>
        <taxon>malvids</taxon>
        <taxon>Malvales</taxon>
        <taxon>Malvaceae</taxon>
        <taxon>Byttnerioideae</taxon>
        <taxon>Theobroma</taxon>
    </lineage>
</organism>
<dbReference type="InterPro" id="IPR036770">
    <property type="entry name" value="Ankyrin_rpt-contain_sf"/>
</dbReference>
<feature type="repeat" description="ANK" evidence="1">
    <location>
        <begin position="70"/>
        <end position="102"/>
    </location>
</feature>
<dbReference type="Pfam" id="PF12796">
    <property type="entry name" value="Ank_2"/>
    <property type="match status" value="1"/>
</dbReference>
<dbReference type="Proteomes" id="UP000026915">
    <property type="component" value="Chromosome 10"/>
</dbReference>
<dbReference type="PANTHER" id="PTHR24128">
    <property type="entry name" value="HOMEOBOX PROTEIN WARIAI"/>
    <property type="match status" value="1"/>
</dbReference>
<gene>
    <name evidence="2" type="ORF">TCM_042931</name>
</gene>
<keyword evidence="3" id="KW-1185">Reference proteome</keyword>
<name>A0A061FU85_THECC</name>
<dbReference type="OMA" id="FAMETMI"/>
<reference evidence="2 3" key="1">
    <citation type="journal article" date="2013" name="Genome Biol.">
        <title>The genome sequence of the most widely cultivated cacao type and its use to identify candidate genes regulating pod color.</title>
        <authorList>
            <person name="Motamayor J.C."/>
            <person name="Mockaitis K."/>
            <person name="Schmutz J."/>
            <person name="Haiminen N."/>
            <person name="Iii D.L."/>
            <person name="Cornejo O."/>
            <person name="Findley S.D."/>
            <person name="Zheng P."/>
            <person name="Utro F."/>
            <person name="Royaert S."/>
            <person name="Saski C."/>
            <person name="Jenkins J."/>
            <person name="Podicheti R."/>
            <person name="Zhao M."/>
            <person name="Scheffler B.E."/>
            <person name="Stack J.C."/>
            <person name="Feltus F.A."/>
            <person name="Mustiga G.M."/>
            <person name="Amores F."/>
            <person name="Phillips W."/>
            <person name="Marelli J.P."/>
            <person name="May G.D."/>
            <person name="Shapiro H."/>
            <person name="Ma J."/>
            <person name="Bustamante C.D."/>
            <person name="Schnell R.J."/>
            <person name="Main D."/>
            <person name="Gilbert D."/>
            <person name="Parida L."/>
            <person name="Kuhn D.N."/>
        </authorList>
    </citation>
    <scope>NUCLEOTIDE SEQUENCE [LARGE SCALE GENOMIC DNA]</scope>
    <source>
        <strain evidence="3">cv. Matina 1-6</strain>
    </source>
</reference>
<sequence>MDESLKRAAREGNTVELYASIQRDGNVMRHIDQMEFVDTPLQIAAAQGCIDFAMETMILKPSFARKLNQEGFSPIHLAVENGHKELALHLMQNDKNLARLKGKRGETVMD</sequence>
<protein>
    <submittedName>
        <fullName evidence="2">Ankyrin repeat protein, putative</fullName>
    </submittedName>
</protein>
<accession>A0A061FU85</accession>
<dbReference type="SMART" id="SM00248">
    <property type="entry name" value="ANK"/>
    <property type="match status" value="1"/>
</dbReference>
<keyword evidence="1" id="KW-0040">ANK repeat</keyword>
<dbReference type="InParanoid" id="A0A061FU85"/>
<evidence type="ECO:0000313" key="3">
    <source>
        <dbReference type="Proteomes" id="UP000026915"/>
    </source>
</evidence>
<dbReference type="Gene3D" id="1.25.40.20">
    <property type="entry name" value="Ankyrin repeat-containing domain"/>
    <property type="match status" value="1"/>
</dbReference>
<dbReference type="PANTHER" id="PTHR24128:SF46">
    <property type="entry name" value="ALPHA-LATROTOXIN-LHE1A-LIKE ISOFORM X1"/>
    <property type="match status" value="1"/>
</dbReference>
<dbReference type="eggNOG" id="KOG0504">
    <property type="taxonomic scope" value="Eukaryota"/>
</dbReference>
<dbReference type="SUPFAM" id="SSF48403">
    <property type="entry name" value="Ankyrin repeat"/>
    <property type="match status" value="1"/>
</dbReference>
<dbReference type="InterPro" id="IPR002110">
    <property type="entry name" value="Ankyrin_rpt"/>
</dbReference>
<evidence type="ECO:0000256" key="1">
    <source>
        <dbReference type="PROSITE-ProRule" id="PRU00023"/>
    </source>
</evidence>
<dbReference type="HOGENOM" id="CLU_000134_47_2_1"/>
<evidence type="ECO:0000313" key="2">
    <source>
        <dbReference type="EMBL" id="EOY18329.1"/>
    </source>
</evidence>
<dbReference type="PROSITE" id="PS50297">
    <property type="entry name" value="ANK_REP_REGION"/>
    <property type="match status" value="1"/>
</dbReference>
<dbReference type="EMBL" id="CM001888">
    <property type="protein sequence ID" value="EOY18329.1"/>
    <property type="molecule type" value="Genomic_DNA"/>
</dbReference>
<proteinExistence type="predicted"/>
<dbReference type="Gramene" id="EOY18329">
    <property type="protein sequence ID" value="EOY18329"/>
    <property type="gene ID" value="TCM_042931"/>
</dbReference>
<dbReference type="PROSITE" id="PS50088">
    <property type="entry name" value="ANK_REPEAT"/>
    <property type="match status" value="1"/>
</dbReference>